<evidence type="ECO:0000256" key="9">
    <source>
        <dbReference type="ARBA" id="ARBA00025362"/>
    </source>
</evidence>
<keyword evidence="5 10" id="KW-0493">Microtubule</keyword>
<evidence type="ECO:0000256" key="2">
    <source>
        <dbReference type="ARBA" id="ARBA00007191"/>
    </source>
</evidence>
<keyword evidence="8 10" id="KW-0206">Cytoskeleton</keyword>
<comment type="similarity">
    <text evidence="2 10">Belongs to the GAMAD family.</text>
</comment>
<comment type="function">
    <text evidence="9">Acts as one of several non-catalytic accessory components of the cytoplasmic dynein 1 complex that are thought to be involved in linking dynein to cargos and to adapter proteins that regulate dynein function. Cytoplasmic dynein 1 acts as a motor for the intracellular retrograde motility of vesicles and organelles along microtubules.</text>
</comment>
<organism evidence="12 13">
    <name type="scientific">Dunaliella salina</name>
    <name type="common">Green alga</name>
    <name type="synonym">Protococcus salinus</name>
    <dbReference type="NCBI Taxonomy" id="3046"/>
    <lineage>
        <taxon>Eukaryota</taxon>
        <taxon>Viridiplantae</taxon>
        <taxon>Chlorophyta</taxon>
        <taxon>core chlorophytes</taxon>
        <taxon>Chlorophyceae</taxon>
        <taxon>CS clade</taxon>
        <taxon>Chlamydomonadales</taxon>
        <taxon>Dunaliellaceae</taxon>
        <taxon>Dunaliella</taxon>
    </lineage>
</organism>
<dbReference type="InterPro" id="IPR016561">
    <property type="entry name" value="DYNLRB1/2"/>
</dbReference>
<dbReference type="InterPro" id="IPR004942">
    <property type="entry name" value="Roadblock/LAMTOR2_dom"/>
</dbReference>
<keyword evidence="3 10" id="KW-0813">Transport</keyword>
<keyword evidence="12" id="KW-0282">Flagellum</keyword>
<dbReference type="PIRSF" id="PIRSF009998">
    <property type="entry name" value="DLC7"/>
    <property type="match status" value="1"/>
</dbReference>
<dbReference type="Pfam" id="PF03259">
    <property type="entry name" value="Robl_LC7"/>
    <property type="match status" value="1"/>
</dbReference>
<sequence length="105" mass="11925">MGDTAAIDETFKRLQSHKGVLGVIVANADGIAIRTTFDNELTVQYAALVTHFTVKSRSVVRKLDPENELKFLRIRSKKHEIMIAPEFERNCEYYLILVQDQAMGV</sequence>
<evidence type="ECO:0000313" key="12">
    <source>
        <dbReference type="EMBL" id="KAF5842909.1"/>
    </source>
</evidence>
<dbReference type="SUPFAM" id="SSF103196">
    <property type="entry name" value="Roadblock/LC7 domain"/>
    <property type="match status" value="1"/>
</dbReference>
<keyword evidence="13" id="KW-1185">Reference proteome</keyword>
<accession>A0ABQ7H7S4</accession>
<evidence type="ECO:0000256" key="8">
    <source>
        <dbReference type="ARBA" id="ARBA00023212"/>
    </source>
</evidence>
<dbReference type="EMBL" id="MU069452">
    <property type="protein sequence ID" value="KAF5842909.1"/>
    <property type="molecule type" value="Genomic_DNA"/>
</dbReference>
<evidence type="ECO:0000256" key="3">
    <source>
        <dbReference type="ARBA" id="ARBA00022448"/>
    </source>
</evidence>
<dbReference type="Proteomes" id="UP000815325">
    <property type="component" value="Unassembled WGS sequence"/>
</dbReference>
<gene>
    <name evidence="12" type="ORF">DUNSADRAFT_3936</name>
</gene>
<evidence type="ECO:0000259" key="11">
    <source>
        <dbReference type="SMART" id="SM00960"/>
    </source>
</evidence>
<keyword evidence="4 10" id="KW-0963">Cytoplasm</keyword>
<evidence type="ECO:0000256" key="7">
    <source>
        <dbReference type="ARBA" id="ARBA00023175"/>
    </source>
</evidence>
<evidence type="ECO:0000256" key="4">
    <source>
        <dbReference type="ARBA" id="ARBA00022490"/>
    </source>
</evidence>
<comment type="subcellular location">
    <subcellularLocation>
        <location evidence="1 10">Cytoplasm</location>
        <location evidence="1 10">Cytoskeleton</location>
    </subcellularLocation>
</comment>
<keyword evidence="6 10" id="KW-0243">Dynein</keyword>
<evidence type="ECO:0000256" key="5">
    <source>
        <dbReference type="ARBA" id="ARBA00022701"/>
    </source>
</evidence>
<keyword evidence="12" id="KW-0966">Cell projection</keyword>
<reference evidence="12" key="1">
    <citation type="submission" date="2017-08" db="EMBL/GenBank/DDBJ databases">
        <authorList>
            <person name="Polle J.E."/>
            <person name="Barry K."/>
            <person name="Cushman J."/>
            <person name="Schmutz J."/>
            <person name="Tran D."/>
            <person name="Hathwaick L.T."/>
            <person name="Yim W.C."/>
            <person name="Jenkins J."/>
            <person name="Mckie-Krisberg Z.M."/>
            <person name="Prochnik S."/>
            <person name="Lindquist E."/>
            <person name="Dockter R.B."/>
            <person name="Adam C."/>
            <person name="Molina H."/>
            <person name="Bunkerborg J."/>
            <person name="Jin E."/>
            <person name="Buchheim M."/>
            <person name="Magnuson J."/>
        </authorList>
    </citation>
    <scope>NUCLEOTIDE SEQUENCE</scope>
    <source>
        <strain evidence="12">CCAP 19/18</strain>
    </source>
</reference>
<name>A0ABQ7H7S4_DUNSA</name>
<dbReference type="Gene3D" id="3.30.450.30">
    <property type="entry name" value="Dynein light chain 2a, cytoplasmic"/>
    <property type="match status" value="1"/>
</dbReference>
<evidence type="ECO:0000313" key="13">
    <source>
        <dbReference type="Proteomes" id="UP000815325"/>
    </source>
</evidence>
<comment type="caution">
    <text evidence="12">The sequence shown here is derived from an EMBL/GenBank/DDBJ whole genome shotgun (WGS) entry which is preliminary data.</text>
</comment>
<feature type="domain" description="Roadblock/LAMTOR2" evidence="11">
    <location>
        <begin position="7"/>
        <end position="99"/>
    </location>
</feature>
<keyword evidence="12" id="KW-0969">Cilium</keyword>
<protein>
    <recommendedName>
        <fullName evidence="10">Dynein light chain roadblock</fullName>
    </recommendedName>
</protein>
<evidence type="ECO:0000256" key="1">
    <source>
        <dbReference type="ARBA" id="ARBA00004245"/>
    </source>
</evidence>
<evidence type="ECO:0000256" key="6">
    <source>
        <dbReference type="ARBA" id="ARBA00023017"/>
    </source>
</evidence>
<evidence type="ECO:0000256" key="10">
    <source>
        <dbReference type="PIRNR" id="PIRNR009998"/>
    </source>
</evidence>
<dbReference type="SMART" id="SM00960">
    <property type="entry name" value="Robl_LC7"/>
    <property type="match status" value="1"/>
</dbReference>
<proteinExistence type="inferred from homology"/>
<keyword evidence="7 10" id="KW-0505">Motor protein</keyword>
<dbReference type="PANTHER" id="PTHR10779">
    <property type="entry name" value="DYNEIN LIGHT CHAIN ROADBLOCK"/>
    <property type="match status" value="1"/>
</dbReference>